<comment type="subunit">
    <text evidence="6">Component of the ribosomal small subunit (SSU) processome.</text>
</comment>
<evidence type="ECO:0000256" key="6">
    <source>
        <dbReference type="PIRNR" id="PIRNR015952"/>
    </source>
</evidence>
<organism evidence="8 9">
    <name type="scientific">Torulaspora globosa</name>
    <dbReference type="NCBI Taxonomy" id="48254"/>
    <lineage>
        <taxon>Eukaryota</taxon>
        <taxon>Fungi</taxon>
        <taxon>Dikarya</taxon>
        <taxon>Ascomycota</taxon>
        <taxon>Saccharomycotina</taxon>
        <taxon>Saccharomycetes</taxon>
        <taxon>Saccharomycetales</taxon>
        <taxon>Saccharomycetaceae</taxon>
        <taxon>Torulaspora</taxon>
    </lineage>
</organism>
<dbReference type="GO" id="GO:0032040">
    <property type="term" value="C:small-subunit processome"/>
    <property type="evidence" value="ECO:0007669"/>
    <property type="project" value="UniProtKB-UniRule"/>
</dbReference>
<proteinExistence type="inferred from homology"/>
<dbReference type="EMBL" id="CP059246">
    <property type="protein sequence ID" value="QLL30595.1"/>
    <property type="molecule type" value="Genomic_DNA"/>
</dbReference>
<dbReference type="OrthoDB" id="29058at2759"/>
<dbReference type="Proteomes" id="UP000515788">
    <property type="component" value="Chromosome 1"/>
</dbReference>
<dbReference type="GeneID" id="59323692"/>
<dbReference type="Pfam" id="PF03998">
    <property type="entry name" value="Utp11"/>
    <property type="match status" value="1"/>
</dbReference>
<evidence type="ECO:0000256" key="2">
    <source>
        <dbReference type="ARBA" id="ARBA00004604"/>
    </source>
</evidence>
<keyword evidence="9" id="KW-1185">Reference proteome</keyword>
<sequence length="252" mass="29929">MAKLVHNVQKKQHRERSQLTRRSRLGFLEKHKDYVKRAQDYHKKENTIKILRAKAKERNPDEYYHAMTSRKVDASGLLHTSRRGRDEDSTLSMDQVKLLKTQDSNYVRTLRQMEKNKLEKKSKELMFESKGKHTIFVNDRQEMEDFTPEKYFNTTTSMVNRRENRLTKDQLMSSQVASIVPDPSAIMPRESLNKKKLKKFKAIEGHLERESKLSAVQQRMDLQREVMKKGSKKKISDSNGNICFKWKKQRKR</sequence>
<dbReference type="InterPro" id="IPR007144">
    <property type="entry name" value="SSU_processome_Utp11"/>
</dbReference>
<dbReference type="KEGG" id="tgb:HG536_0A04130"/>
<feature type="region of interest" description="Disordered" evidence="7">
    <location>
        <begin position="1"/>
        <end position="20"/>
    </location>
</feature>
<evidence type="ECO:0000256" key="3">
    <source>
        <dbReference type="ARBA" id="ARBA00008105"/>
    </source>
</evidence>
<evidence type="ECO:0000313" key="8">
    <source>
        <dbReference type="EMBL" id="QLL30595.1"/>
    </source>
</evidence>
<keyword evidence="4 6" id="KW-0698">rRNA processing</keyword>
<evidence type="ECO:0000256" key="4">
    <source>
        <dbReference type="ARBA" id="ARBA00022552"/>
    </source>
</evidence>
<feature type="region of interest" description="Disordered" evidence="7">
    <location>
        <begin position="225"/>
        <end position="252"/>
    </location>
</feature>
<keyword evidence="5 6" id="KW-0539">Nucleus</keyword>
<evidence type="ECO:0000313" key="9">
    <source>
        <dbReference type="Proteomes" id="UP000515788"/>
    </source>
</evidence>
<protein>
    <recommendedName>
        <fullName evidence="6">U3 small nucleolar RNA-associated protein 11</fullName>
        <shortName evidence="6">U3 snoRNA-associated protein 11</shortName>
    </recommendedName>
</protein>
<dbReference type="PIRSF" id="PIRSF015952">
    <property type="entry name" value="U3snoRNP11"/>
    <property type="match status" value="1"/>
</dbReference>
<comment type="function">
    <text evidence="1 6">Involved in nucleolar processing of pre-18S ribosomal RNA.</text>
</comment>
<dbReference type="AlphaFoldDB" id="A0A7G3ZAQ9"/>
<evidence type="ECO:0000256" key="1">
    <source>
        <dbReference type="ARBA" id="ARBA00004099"/>
    </source>
</evidence>
<comment type="similarity">
    <text evidence="3 6">Belongs to the UTP11 family.</text>
</comment>
<accession>A0A7G3ZAQ9</accession>
<evidence type="ECO:0000256" key="7">
    <source>
        <dbReference type="SAM" id="MobiDB-lite"/>
    </source>
</evidence>
<dbReference type="GO" id="GO:0006364">
    <property type="term" value="P:rRNA processing"/>
    <property type="evidence" value="ECO:0007669"/>
    <property type="project" value="UniProtKB-UniRule"/>
</dbReference>
<name>A0A7G3ZAQ9_9SACH</name>
<feature type="compositionally biased region" description="Basic residues" evidence="7">
    <location>
        <begin position="8"/>
        <end position="20"/>
    </location>
</feature>
<dbReference type="PANTHER" id="PTHR12838:SF0">
    <property type="entry name" value="U3 SMALL NUCLEOLAR RNA-ASSOCIATED PROTEIN 11-RELATED"/>
    <property type="match status" value="1"/>
</dbReference>
<dbReference type="RefSeq" id="XP_037137270.1">
    <property type="nucleotide sequence ID" value="XM_037281375.1"/>
</dbReference>
<comment type="subcellular location">
    <subcellularLocation>
        <location evidence="2 6">Nucleus</location>
        <location evidence="2 6">Nucleolus</location>
    </subcellularLocation>
</comment>
<evidence type="ECO:0000256" key="5">
    <source>
        <dbReference type="ARBA" id="ARBA00023242"/>
    </source>
</evidence>
<reference evidence="8 9" key="1">
    <citation type="submission" date="2020-06" db="EMBL/GenBank/DDBJ databases">
        <title>The yeast mating-type switching endonuclease HO is a domesticated member of an unorthodox homing genetic element family.</title>
        <authorList>
            <person name="Coughlan A.Y."/>
            <person name="Lombardi L."/>
            <person name="Braun-Galleani S."/>
            <person name="Martos A.R."/>
            <person name="Galeote V."/>
            <person name="Bigey F."/>
            <person name="Dequin S."/>
            <person name="Byrne K.P."/>
            <person name="Wolfe K.H."/>
        </authorList>
    </citation>
    <scope>NUCLEOTIDE SEQUENCE [LARGE SCALE GENOMIC DNA]</scope>
    <source>
        <strain evidence="8 9">CBS764</strain>
    </source>
</reference>
<gene>
    <name evidence="8" type="ORF">HG536_0A04130</name>
</gene>
<dbReference type="PANTHER" id="PTHR12838">
    <property type="entry name" value="U3 SMALL NUCLEOLAR RNA-ASSOCIATED PROTEIN 11"/>
    <property type="match status" value="1"/>
</dbReference>